<dbReference type="AlphaFoldDB" id="A0A410QFC3"/>
<accession>A0A410QFC3</accession>
<dbReference type="EMBL" id="CP035282">
    <property type="protein sequence ID" value="QAT62782.1"/>
    <property type="molecule type" value="Genomic_DNA"/>
</dbReference>
<gene>
    <name evidence="2" type="ORF">EQM13_15015</name>
</gene>
<reference evidence="3" key="1">
    <citation type="submission" date="2019-01" db="EMBL/GenBank/DDBJ databases">
        <title>Draft genomes of a novel of Sporanaerobacter strains.</title>
        <authorList>
            <person name="Ma S."/>
        </authorList>
    </citation>
    <scope>NUCLEOTIDE SEQUENCE [LARGE SCALE GENOMIC DNA]</scope>
    <source>
        <strain evidence="3">NJN-17</strain>
    </source>
</reference>
<protein>
    <submittedName>
        <fullName evidence="2">Uncharacterized protein</fullName>
    </submittedName>
</protein>
<evidence type="ECO:0000256" key="1">
    <source>
        <dbReference type="SAM" id="Phobius"/>
    </source>
</evidence>
<evidence type="ECO:0000313" key="3">
    <source>
        <dbReference type="Proteomes" id="UP000287969"/>
    </source>
</evidence>
<keyword evidence="3" id="KW-1185">Reference proteome</keyword>
<evidence type="ECO:0000313" key="2">
    <source>
        <dbReference type="EMBL" id="QAT62782.1"/>
    </source>
</evidence>
<proteinExistence type="predicted"/>
<keyword evidence="1" id="KW-0812">Transmembrane</keyword>
<dbReference type="Proteomes" id="UP000287969">
    <property type="component" value="Chromosome"/>
</dbReference>
<feature type="transmembrane region" description="Helical" evidence="1">
    <location>
        <begin position="7"/>
        <end position="24"/>
    </location>
</feature>
<keyword evidence="1" id="KW-0472">Membrane</keyword>
<dbReference type="RefSeq" id="WP_071141127.1">
    <property type="nucleotide sequence ID" value="NZ_CP035282.1"/>
</dbReference>
<keyword evidence="1" id="KW-1133">Transmembrane helix</keyword>
<sequence length="269" mass="31263">MNNKIKNIVGILILAIVIVVFYIFQSSNNINSNTFITSGLLLSKDEEGDSHSIILQILGEDKESELKEITIYVKNKKLWDGLKKDKYYYMTYSQDDSKNKTLIKAQLNESLRETIYDKALKEENEKTEQEEKLEYVHLSGDKLDTSDLTLLDSKKVDLDRDGEDESIEMYTTAQRYDNGEIAWDDGQKWFLIIKDEDGEFVLFDDYIQLGALEFWVFTSKDDYHIATLQTGSATFKLSDFKYDNKEKGFVKKDIFNPDYLNVIYNSSIK</sequence>
<dbReference type="KEGG" id="spoa:EQM13_15015"/>
<organism evidence="2 3">
    <name type="scientific">Acidilutibacter cellobiosedens</name>
    <dbReference type="NCBI Taxonomy" id="2507161"/>
    <lineage>
        <taxon>Bacteria</taxon>
        <taxon>Bacillati</taxon>
        <taxon>Bacillota</taxon>
        <taxon>Tissierellia</taxon>
        <taxon>Tissierellales</taxon>
        <taxon>Acidilutibacteraceae</taxon>
        <taxon>Acidilutibacter</taxon>
    </lineage>
</organism>
<dbReference type="OrthoDB" id="2067411at2"/>
<name>A0A410QFC3_9FIRM</name>